<dbReference type="Proteomes" id="UP001060085">
    <property type="component" value="Linkage Group LG03"/>
</dbReference>
<evidence type="ECO:0000313" key="1">
    <source>
        <dbReference type="EMBL" id="KAI5673781.1"/>
    </source>
</evidence>
<accession>A0ACC0BMG6</accession>
<reference evidence="2" key="1">
    <citation type="journal article" date="2023" name="Nat. Plants">
        <title>Single-cell RNA sequencing provides a high-resolution roadmap for understanding the multicellular compartmentation of specialized metabolism.</title>
        <authorList>
            <person name="Sun S."/>
            <person name="Shen X."/>
            <person name="Li Y."/>
            <person name="Li Y."/>
            <person name="Wang S."/>
            <person name="Li R."/>
            <person name="Zhang H."/>
            <person name="Shen G."/>
            <person name="Guo B."/>
            <person name="Wei J."/>
            <person name="Xu J."/>
            <person name="St-Pierre B."/>
            <person name="Chen S."/>
            <person name="Sun C."/>
        </authorList>
    </citation>
    <scope>NUCLEOTIDE SEQUENCE [LARGE SCALE GENOMIC DNA]</scope>
</reference>
<comment type="caution">
    <text evidence="1">The sequence shown here is derived from an EMBL/GenBank/DDBJ whole genome shotgun (WGS) entry which is preliminary data.</text>
</comment>
<name>A0ACC0BMG6_CATRO</name>
<sequence length="619" mass="71517">MAVPQKKRTIPLLFFLLFLSTIFLLTLHHTATTPSSRLHQSITPAGPNFTLIIKLLTFNRLSSLSRCLNSLSNAHYDSFTKVHLHVYIDHFQQTPLNEKGPPTDLAKKLNLSLQILDFVDRFEWKFGEKVVHYRTLNVGLQAQWLEAWWPSSDHEFAFVVEDDLEVSPLYFKFLKGLILMYYYDQTNFNPMIYGASLQRPRFVPGKHGNKIQLDSRTRVFLYQLVGTWGQLLFPRPWKEFRLWYDTHKAKGLKPFLDGMVTTGWYKKMGERIWTPWFIKFIHERGYFNLYTNFMNERALCISHRDAGVNYGKSVGPDSFLVDETFYNDNNLLQLQPLANLKWYDFCFNEVIPNRIIRSSDELESSLRFIQKSNTIMLVNLQKKASEPIVRNLLCHFERVGIGNYIFVGLTSDLLHDLARRGHPVIDVNQFVESMKLDKSSRDLIKEITVIAYVIKKSLELKYNSWVVDSNMVPLGSNLVFDFPNPSVDFYLGKNSEFLYIRGSSAASKIWADAIIHRAVGVADSLIRTQGDNFIHVVERLLGKDSVKHERVGDWQFGLGIDDTNYSNQTGLGNKNGKKFVLWSSEMDLEIVQKKLVQLGMWAVDTEFSCTSVVCHTTTL</sequence>
<dbReference type="EMBL" id="CM044703">
    <property type="protein sequence ID" value="KAI5673781.1"/>
    <property type="molecule type" value="Genomic_DNA"/>
</dbReference>
<keyword evidence="2" id="KW-1185">Reference proteome</keyword>
<proteinExistence type="predicted"/>
<protein>
    <submittedName>
        <fullName evidence="1">Uncharacterized protein</fullName>
    </submittedName>
</protein>
<gene>
    <name evidence="1" type="ORF">M9H77_14145</name>
</gene>
<organism evidence="1 2">
    <name type="scientific">Catharanthus roseus</name>
    <name type="common">Madagascar periwinkle</name>
    <name type="synonym">Vinca rosea</name>
    <dbReference type="NCBI Taxonomy" id="4058"/>
    <lineage>
        <taxon>Eukaryota</taxon>
        <taxon>Viridiplantae</taxon>
        <taxon>Streptophyta</taxon>
        <taxon>Embryophyta</taxon>
        <taxon>Tracheophyta</taxon>
        <taxon>Spermatophyta</taxon>
        <taxon>Magnoliopsida</taxon>
        <taxon>eudicotyledons</taxon>
        <taxon>Gunneridae</taxon>
        <taxon>Pentapetalae</taxon>
        <taxon>asterids</taxon>
        <taxon>lamiids</taxon>
        <taxon>Gentianales</taxon>
        <taxon>Apocynaceae</taxon>
        <taxon>Rauvolfioideae</taxon>
        <taxon>Vinceae</taxon>
        <taxon>Catharanthinae</taxon>
        <taxon>Catharanthus</taxon>
    </lineage>
</organism>
<evidence type="ECO:0000313" key="2">
    <source>
        <dbReference type="Proteomes" id="UP001060085"/>
    </source>
</evidence>